<evidence type="ECO:0000256" key="2">
    <source>
        <dbReference type="ARBA" id="ARBA00029447"/>
    </source>
</evidence>
<dbReference type="SUPFAM" id="SSF58104">
    <property type="entry name" value="Methyl-accepting chemotaxis protein (MCP) signaling domain"/>
    <property type="match status" value="1"/>
</dbReference>
<dbReference type="SMART" id="SM00283">
    <property type="entry name" value="MA"/>
    <property type="match status" value="1"/>
</dbReference>
<dbReference type="EMBL" id="VZRA01000001">
    <property type="protein sequence ID" value="KAB0671202.1"/>
    <property type="molecule type" value="Genomic_DNA"/>
</dbReference>
<dbReference type="PROSITE" id="PS50885">
    <property type="entry name" value="HAMP"/>
    <property type="match status" value="1"/>
</dbReference>
<feature type="domain" description="Methyl-accepting transducer" evidence="6">
    <location>
        <begin position="269"/>
        <end position="505"/>
    </location>
</feature>
<keyword evidence="1 3" id="KW-0807">Transducer</keyword>
<evidence type="ECO:0000256" key="5">
    <source>
        <dbReference type="SAM" id="Phobius"/>
    </source>
</evidence>
<proteinExistence type="inferred from homology"/>
<dbReference type="InterPro" id="IPR003660">
    <property type="entry name" value="HAMP_dom"/>
</dbReference>
<feature type="domain" description="HAMP" evidence="7">
    <location>
        <begin position="212"/>
        <end position="264"/>
    </location>
</feature>
<dbReference type="PROSITE" id="PS50111">
    <property type="entry name" value="CHEMOTAXIS_TRANSDUC_2"/>
    <property type="match status" value="1"/>
</dbReference>
<dbReference type="InterPro" id="IPR004089">
    <property type="entry name" value="MCPsignal_dom"/>
</dbReference>
<dbReference type="PANTHER" id="PTHR32089">
    <property type="entry name" value="METHYL-ACCEPTING CHEMOTAXIS PROTEIN MCPB"/>
    <property type="match status" value="1"/>
</dbReference>
<dbReference type="CDD" id="cd06225">
    <property type="entry name" value="HAMP"/>
    <property type="match status" value="1"/>
</dbReference>
<dbReference type="RefSeq" id="WP_151154675.1">
    <property type="nucleotide sequence ID" value="NZ_VZRA01000001.1"/>
</dbReference>
<dbReference type="CDD" id="cd19411">
    <property type="entry name" value="MCP2201-like_sensor"/>
    <property type="match status" value="1"/>
</dbReference>
<reference evidence="8 9" key="1">
    <citation type="journal article" date="2020" name="Microorganisms">
        <title>Description of Three Novel Members in the Family Geobacteraceae, Oryzomonas japonicum gen. nov., sp. nov., Oryzomonas sagensis sp. nov., and Oryzomonas ruber sp. nov.</title>
        <authorList>
            <person name="Xu Z."/>
            <person name="Masuda Y."/>
            <person name="Hayakawa C."/>
            <person name="Ushijima N."/>
            <person name="Kawano K."/>
            <person name="Shiratori Y."/>
            <person name="Senoo K."/>
            <person name="Itoh H."/>
        </authorList>
    </citation>
    <scope>NUCLEOTIDE SEQUENCE [LARGE SCALE GENOMIC DNA]</scope>
    <source>
        <strain evidence="8 9">Red100</strain>
    </source>
</reference>
<dbReference type="Proteomes" id="UP000798046">
    <property type="component" value="Unassembled WGS sequence"/>
</dbReference>
<dbReference type="CDD" id="cd11386">
    <property type="entry name" value="MCP_signal"/>
    <property type="match status" value="1"/>
</dbReference>
<keyword evidence="5" id="KW-1133">Transmembrane helix</keyword>
<dbReference type="InterPro" id="IPR024478">
    <property type="entry name" value="HlyB_4HB_MCP"/>
</dbReference>
<comment type="caution">
    <text evidence="8">The sequence shown here is derived from an EMBL/GenBank/DDBJ whole genome shotgun (WGS) entry which is preliminary data.</text>
</comment>
<comment type="similarity">
    <text evidence="2">Belongs to the methyl-accepting chemotaxis (MCP) protein family.</text>
</comment>
<feature type="transmembrane region" description="Helical" evidence="5">
    <location>
        <begin position="191"/>
        <end position="214"/>
    </location>
</feature>
<feature type="coiled-coil region" evidence="4">
    <location>
        <begin position="81"/>
        <end position="112"/>
    </location>
</feature>
<protein>
    <submittedName>
        <fullName evidence="8">Methyl-accepting chemotaxis protein</fullName>
    </submittedName>
</protein>
<dbReference type="PANTHER" id="PTHR32089:SF112">
    <property type="entry name" value="LYSOZYME-LIKE PROTEIN-RELATED"/>
    <property type="match status" value="1"/>
</dbReference>
<evidence type="ECO:0000256" key="3">
    <source>
        <dbReference type="PROSITE-ProRule" id="PRU00284"/>
    </source>
</evidence>
<evidence type="ECO:0000256" key="4">
    <source>
        <dbReference type="SAM" id="Coils"/>
    </source>
</evidence>
<organism evidence="8 9">
    <name type="scientific">Oryzomonas sagensis</name>
    <dbReference type="NCBI Taxonomy" id="2603857"/>
    <lineage>
        <taxon>Bacteria</taxon>
        <taxon>Pseudomonadati</taxon>
        <taxon>Thermodesulfobacteriota</taxon>
        <taxon>Desulfuromonadia</taxon>
        <taxon>Geobacterales</taxon>
        <taxon>Geobacteraceae</taxon>
        <taxon>Oryzomonas</taxon>
    </lineage>
</organism>
<feature type="transmembrane region" description="Helical" evidence="5">
    <location>
        <begin position="12"/>
        <end position="32"/>
    </location>
</feature>
<evidence type="ECO:0000313" key="9">
    <source>
        <dbReference type="Proteomes" id="UP000798046"/>
    </source>
</evidence>
<evidence type="ECO:0000256" key="1">
    <source>
        <dbReference type="ARBA" id="ARBA00023224"/>
    </source>
</evidence>
<evidence type="ECO:0000259" key="6">
    <source>
        <dbReference type="PROSITE" id="PS50111"/>
    </source>
</evidence>
<accession>A0ABQ6TR52</accession>
<keyword evidence="9" id="KW-1185">Reference proteome</keyword>
<keyword evidence="5" id="KW-0812">Transmembrane</keyword>
<dbReference type="SMART" id="SM00304">
    <property type="entry name" value="HAMP"/>
    <property type="match status" value="1"/>
</dbReference>
<gene>
    <name evidence="8" type="ORF">F6V30_01010</name>
</gene>
<dbReference type="Pfam" id="PF00015">
    <property type="entry name" value="MCPsignal"/>
    <property type="match status" value="1"/>
</dbReference>
<keyword evidence="5" id="KW-0472">Membrane</keyword>
<name>A0ABQ6TR52_9BACT</name>
<dbReference type="Gene3D" id="1.10.287.950">
    <property type="entry name" value="Methyl-accepting chemotaxis protein"/>
    <property type="match status" value="1"/>
</dbReference>
<sequence length="541" mass="57766">MWLKNLSIGAKLIMSFLLVLLLTVFLGIFMIGRLNLVRTSAEDVAQKQVPGILSVARISDLFGSLRRGELLMVVSNNPEDIDKYIKRNQETAEKLRKEQAAYEKMIDTDEERKLYGEFTKALQRYLAETPKVAEMALQNKDTEAGELIRGASSKYFNQALKALDATVENQAKQTTTESRGMAAISSAARTWVMIALAVCIAIGLLEAVILARLFSAPLRSLARKADQIASGDLGVEIELNSRDEIGQLSAAFGAMVKNLRELIGKVMETAAQLSAAAAQVSATAAQMSTGTEEVAAQAATVATASEEMAATSSDIATNCHMAAGGAQQAAATTNRGFEVVKNTVDGIRQRGDGTRANAGIVESLGERSDQIGAIVATIEDIADQTNLLALNAAIEAARAGEQGRGFAVVADEVRALAERTTRATKEIGDMIKAIQGQTREAIVSMEEGVRGTERGAAEAAQLETALNEILEQVNAVTMQVSQIATAAEEQTATTSEITNNIHMITQVVHDTSRGAQESAAAAAQMARQAEHLQGLVRQFRL</sequence>
<evidence type="ECO:0000313" key="8">
    <source>
        <dbReference type="EMBL" id="KAB0671202.1"/>
    </source>
</evidence>
<evidence type="ECO:0000259" key="7">
    <source>
        <dbReference type="PROSITE" id="PS50885"/>
    </source>
</evidence>
<dbReference type="Pfam" id="PF12729">
    <property type="entry name" value="4HB_MCP_1"/>
    <property type="match status" value="1"/>
</dbReference>
<keyword evidence="4" id="KW-0175">Coiled coil</keyword>
<dbReference type="InterPro" id="IPR047347">
    <property type="entry name" value="YvaQ-like_sensor"/>
</dbReference>
<dbReference type="Pfam" id="PF00672">
    <property type="entry name" value="HAMP"/>
    <property type="match status" value="1"/>
</dbReference>